<evidence type="ECO:0000256" key="3">
    <source>
        <dbReference type="ARBA" id="ARBA00023002"/>
    </source>
</evidence>
<dbReference type="CDD" id="cd01097">
    <property type="entry name" value="Tetrahydromethanopterin_reductase"/>
    <property type="match status" value="1"/>
</dbReference>
<dbReference type="SUPFAM" id="SSF51679">
    <property type="entry name" value="Bacterial luciferase-like"/>
    <property type="match status" value="1"/>
</dbReference>
<dbReference type="InterPro" id="IPR050172">
    <property type="entry name" value="SsuD_RutA_monooxygenase"/>
</dbReference>
<evidence type="ECO:0000259" key="5">
    <source>
        <dbReference type="Pfam" id="PF00296"/>
    </source>
</evidence>
<dbReference type="Proteomes" id="UP001335729">
    <property type="component" value="Unassembled WGS sequence"/>
</dbReference>
<name>A0ABU7N176_9ACTN</name>
<keyword evidence="1" id="KW-0285">Flavoprotein</keyword>
<sequence>MTMPVMEPSLDVDMLRTWATGIDDGPFSSLCWGERIAFDNPECLTLLGALSAWTQRVQLVTTVVVPQLHDPVMLAKSLATGDMLCGGRLSVGLGVGGRHEDYHAVGADPSTQTMRGLAERADILRRVWAGEKITESVLPVGPPPVRRGGPGLHIGSTGPKTIRSAAAWADGVTGVTLDLDLDRQSELFDVARTAWADAGARPPHLATSFWFALGDGDGPREQIHRHLRRYMNWIPAEFVDAIAPTTGWAGTDAELVEVLRRFAAIGTDEVHLIPTSSDPDQLRRAAEVVAEFV</sequence>
<feature type="domain" description="Luciferase-like" evidence="5">
    <location>
        <begin position="15"/>
        <end position="254"/>
    </location>
</feature>
<dbReference type="PANTHER" id="PTHR42847">
    <property type="entry name" value="ALKANESULFONATE MONOOXYGENASE"/>
    <property type="match status" value="1"/>
</dbReference>
<reference evidence="6 7" key="1">
    <citation type="submission" date="2024-01" db="EMBL/GenBank/DDBJ databases">
        <title>Draft genome sequence of Gordonia sp. PKS22-38.</title>
        <authorList>
            <person name="Suphannarot A."/>
            <person name="Mingma R."/>
        </authorList>
    </citation>
    <scope>NUCLEOTIDE SEQUENCE [LARGE SCALE GENOMIC DNA]</scope>
    <source>
        <strain evidence="6 7">PKS22-38</strain>
    </source>
</reference>
<dbReference type="PANTHER" id="PTHR42847:SF4">
    <property type="entry name" value="ALKANESULFONATE MONOOXYGENASE-RELATED"/>
    <property type="match status" value="1"/>
</dbReference>
<comment type="caution">
    <text evidence="6">The sequence shown here is derived from an EMBL/GenBank/DDBJ whole genome shotgun (WGS) entry which is preliminary data.</text>
</comment>
<dbReference type="InterPro" id="IPR036661">
    <property type="entry name" value="Luciferase-like_sf"/>
</dbReference>
<protein>
    <submittedName>
        <fullName evidence="6">LLM class flavin-dependent oxidoreductase</fullName>
    </submittedName>
</protein>
<evidence type="ECO:0000256" key="1">
    <source>
        <dbReference type="ARBA" id="ARBA00022630"/>
    </source>
</evidence>
<evidence type="ECO:0000256" key="4">
    <source>
        <dbReference type="ARBA" id="ARBA00023033"/>
    </source>
</evidence>
<accession>A0ABU7N176</accession>
<dbReference type="RefSeq" id="WP_330507211.1">
    <property type="nucleotide sequence ID" value="NZ_JAZDUE010000024.1"/>
</dbReference>
<dbReference type="Gene3D" id="3.20.20.30">
    <property type="entry name" value="Luciferase-like domain"/>
    <property type="match status" value="1"/>
</dbReference>
<evidence type="ECO:0000256" key="2">
    <source>
        <dbReference type="ARBA" id="ARBA00022643"/>
    </source>
</evidence>
<dbReference type="Pfam" id="PF00296">
    <property type="entry name" value="Bac_luciferase"/>
    <property type="match status" value="1"/>
</dbReference>
<organism evidence="6 7">
    <name type="scientific">Gordonia prachuapensis</name>
    <dbReference type="NCBI Taxonomy" id="3115651"/>
    <lineage>
        <taxon>Bacteria</taxon>
        <taxon>Bacillati</taxon>
        <taxon>Actinomycetota</taxon>
        <taxon>Actinomycetes</taxon>
        <taxon>Mycobacteriales</taxon>
        <taxon>Gordoniaceae</taxon>
        <taxon>Gordonia</taxon>
    </lineage>
</organism>
<gene>
    <name evidence="6" type="ORF">V1Y59_22160</name>
</gene>
<evidence type="ECO:0000313" key="7">
    <source>
        <dbReference type="Proteomes" id="UP001335729"/>
    </source>
</evidence>
<evidence type="ECO:0000313" key="6">
    <source>
        <dbReference type="EMBL" id="MEE4025804.1"/>
    </source>
</evidence>
<keyword evidence="7" id="KW-1185">Reference proteome</keyword>
<dbReference type="InterPro" id="IPR011251">
    <property type="entry name" value="Luciferase-like_dom"/>
</dbReference>
<keyword evidence="3" id="KW-0560">Oxidoreductase</keyword>
<dbReference type="EMBL" id="JAZDUE010000024">
    <property type="protein sequence ID" value="MEE4025804.1"/>
    <property type="molecule type" value="Genomic_DNA"/>
</dbReference>
<keyword evidence="4" id="KW-0503">Monooxygenase</keyword>
<keyword evidence="2" id="KW-0288">FMN</keyword>
<proteinExistence type="predicted"/>